<evidence type="ECO:0000313" key="2">
    <source>
        <dbReference type="EMBL" id="QEN07145.1"/>
    </source>
</evidence>
<evidence type="ECO:0000313" key="3">
    <source>
        <dbReference type="Proteomes" id="UP000324209"/>
    </source>
</evidence>
<name>A0A5C1QGE1_9SPIO</name>
<dbReference type="SMART" id="SM00849">
    <property type="entry name" value="Lactamase_B"/>
    <property type="match status" value="1"/>
</dbReference>
<dbReference type="InterPro" id="IPR052533">
    <property type="entry name" value="WalJ/YycJ-like"/>
</dbReference>
<dbReference type="AlphaFoldDB" id="A0A5C1QGE1"/>
<keyword evidence="2" id="KW-0378">Hydrolase</keyword>
<dbReference type="InterPro" id="IPR036866">
    <property type="entry name" value="RibonucZ/Hydroxyglut_hydro"/>
</dbReference>
<dbReference type="Gene3D" id="3.60.15.10">
    <property type="entry name" value="Ribonuclease Z/Hydroxyacylglutathione hydrolase-like"/>
    <property type="match status" value="1"/>
</dbReference>
<proteinExistence type="predicted"/>
<gene>
    <name evidence="2" type="ORF">EXM22_03755</name>
</gene>
<dbReference type="Pfam" id="PF12706">
    <property type="entry name" value="Lactamase_B_2"/>
    <property type="match status" value="1"/>
</dbReference>
<dbReference type="GO" id="GO:0016787">
    <property type="term" value="F:hydrolase activity"/>
    <property type="evidence" value="ECO:0007669"/>
    <property type="project" value="UniProtKB-KW"/>
</dbReference>
<dbReference type="PANTHER" id="PTHR47619">
    <property type="entry name" value="METALLO-HYDROLASE YYCJ-RELATED"/>
    <property type="match status" value="1"/>
</dbReference>
<dbReference type="EMBL" id="CP036150">
    <property type="protein sequence ID" value="QEN07145.1"/>
    <property type="molecule type" value="Genomic_DNA"/>
</dbReference>
<organism evidence="2 3">
    <name type="scientific">Oceanispirochaeta crateris</name>
    <dbReference type="NCBI Taxonomy" id="2518645"/>
    <lineage>
        <taxon>Bacteria</taxon>
        <taxon>Pseudomonadati</taxon>
        <taxon>Spirochaetota</taxon>
        <taxon>Spirochaetia</taxon>
        <taxon>Spirochaetales</taxon>
        <taxon>Spirochaetaceae</taxon>
        <taxon>Oceanispirochaeta</taxon>
    </lineage>
</organism>
<dbReference type="PANTHER" id="PTHR47619:SF1">
    <property type="entry name" value="EXODEOXYRIBONUCLEASE WALJ"/>
    <property type="match status" value="1"/>
</dbReference>
<dbReference type="SUPFAM" id="SSF56281">
    <property type="entry name" value="Metallo-hydrolase/oxidoreductase"/>
    <property type="match status" value="1"/>
</dbReference>
<dbReference type="InterPro" id="IPR001279">
    <property type="entry name" value="Metallo-B-lactamas"/>
</dbReference>
<accession>A0A5C1QGE1</accession>
<reference evidence="2 3" key="1">
    <citation type="submission" date="2019-02" db="EMBL/GenBank/DDBJ databases">
        <title>Complete Genome Sequence and Methylome Analysis of free living Spirochaetas.</title>
        <authorList>
            <person name="Fomenkov A."/>
            <person name="Dubinina G."/>
            <person name="Leshcheva N."/>
            <person name="Mikheeva N."/>
            <person name="Grabovich M."/>
            <person name="Vincze T."/>
            <person name="Roberts R.J."/>
        </authorList>
    </citation>
    <scope>NUCLEOTIDE SEQUENCE [LARGE SCALE GENOMIC DNA]</scope>
    <source>
        <strain evidence="2 3">K2</strain>
    </source>
</reference>
<protein>
    <submittedName>
        <fullName evidence="2">MBL fold metallo-hydrolase</fullName>
    </submittedName>
</protein>
<dbReference type="KEGG" id="ock:EXM22_03755"/>
<feature type="domain" description="Metallo-beta-lactamase" evidence="1">
    <location>
        <begin position="32"/>
        <end position="207"/>
    </location>
</feature>
<sequence length="280" mass="31880">MVRFVSDINRRHGRPGLKADSTRFAILGSGSAANGYVFESGNFSFIIDNGYSLSEFRRRMKQLDFSESKLTFIFLTHHHSDHFKGVEPLSSALGIPVVTHKDMPLEKYCKKEGLHRLDIIPGKEYSFDSLQFRCFETSHDAASSVGYHFTLNNLSFTIITDTGIVSDEMMFLAAKSDYLFLESNYSPELLHNGPYPDFLKRRILSDKGHLSNLDAAVCMSRLSEMENLRLKKIFLCHLSEKNNNVEKVKEEVSRIYEGAIPYAICPRNDCLSQKTLIRSD</sequence>
<dbReference type="Proteomes" id="UP000324209">
    <property type="component" value="Chromosome"/>
</dbReference>
<keyword evidence="3" id="KW-1185">Reference proteome</keyword>
<evidence type="ECO:0000259" key="1">
    <source>
        <dbReference type="SMART" id="SM00849"/>
    </source>
</evidence>
<dbReference type="OrthoDB" id="9781189at2"/>